<evidence type="ECO:0008006" key="3">
    <source>
        <dbReference type="Google" id="ProtNLM"/>
    </source>
</evidence>
<reference evidence="1 2" key="1">
    <citation type="submission" date="2016-11" db="EMBL/GenBank/DDBJ databases">
        <title>Draft Genome Sequences of Nine Cyanobacterial Strains from Diverse Habitats.</title>
        <authorList>
            <person name="Zhu T."/>
            <person name="Hou S."/>
            <person name="Lu X."/>
            <person name="Hess W.R."/>
        </authorList>
    </citation>
    <scope>NUCLEOTIDE SEQUENCE [LARGE SCALE GENOMIC DNA]</scope>
    <source>
        <strain evidence="1 2">NIES-593</strain>
    </source>
</reference>
<comment type="caution">
    <text evidence="1">The sequence shown here is derived from an EMBL/GenBank/DDBJ whole genome shotgun (WGS) entry which is preliminary data.</text>
</comment>
<dbReference type="SUPFAM" id="SSF52540">
    <property type="entry name" value="P-loop containing nucleoside triphosphate hydrolases"/>
    <property type="match status" value="1"/>
</dbReference>
<evidence type="ECO:0000313" key="1">
    <source>
        <dbReference type="EMBL" id="OKH18839.1"/>
    </source>
</evidence>
<dbReference type="AlphaFoldDB" id="A0A1U7H827"/>
<organism evidence="1 2">
    <name type="scientific">Hydrococcus rivularis NIES-593</name>
    <dbReference type="NCBI Taxonomy" id="1921803"/>
    <lineage>
        <taxon>Bacteria</taxon>
        <taxon>Bacillati</taxon>
        <taxon>Cyanobacteriota</taxon>
        <taxon>Cyanophyceae</taxon>
        <taxon>Pleurocapsales</taxon>
        <taxon>Hydrococcaceae</taxon>
        <taxon>Hydrococcus</taxon>
    </lineage>
</organism>
<keyword evidence="2" id="KW-1185">Reference proteome</keyword>
<dbReference type="OrthoDB" id="445799at2"/>
<protein>
    <recommendedName>
        <fullName evidence="3">Recombinase family protein</fullName>
    </recommendedName>
</protein>
<name>A0A1U7H827_9CYAN</name>
<dbReference type="RefSeq" id="WP_073601563.1">
    <property type="nucleotide sequence ID" value="NZ_MRCB01000045.1"/>
</dbReference>
<dbReference type="InterPro" id="IPR027417">
    <property type="entry name" value="P-loop_NTPase"/>
</dbReference>
<accession>A0A1U7H827</accession>
<dbReference type="Proteomes" id="UP000186868">
    <property type="component" value="Unassembled WGS sequence"/>
</dbReference>
<evidence type="ECO:0000313" key="2">
    <source>
        <dbReference type="Proteomes" id="UP000186868"/>
    </source>
</evidence>
<dbReference type="STRING" id="1921803.NIES593_21610"/>
<gene>
    <name evidence="1" type="ORF">NIES593_21610</name>
</gene>
<sequence>MLPSSIWIIGLTRTGKTTRLIDEFRQWVWEKRRASKQVARNSDSAQPLTSAILVFAANNDNRRNLADRLSISVRGSYPVLCKTPLGFICDEVTLFWPLLFERLHLKAQFPLRLRPETEQELATRLWRPKLDQESLTRLGIGEYQLVRRTLDLLQLAGASGIPVEDIPAILAAGFPSLNESVSGNVSHCLGELLMEWRQWCLERGLLSYGIIYELYWRYLLPDPVYQEHLSRRYQAVFADDTDDYPAIIRDLCELLLDRGAFGVFTYNRDGRVRMGLNADPDYLAGLASRCRIEELSNASGLGTDLGNAIAQFLDDPTFIPSLPPSVLSIQTISRAQLLRKTAETIIEAVEAGEVRPEEIAIIAPGLDEIARYTLIEILSSAGIPIEPLNEQRPLISSPLIRALLTLLALVYPGLGRLVGRDLVAEMLVALSQKPTDKAGEIENGEDGEIRTNKRRHRLVPAIDPVRAGLIADYCYQIDPEQPRLLPVETFSRWDRLGYRATKAYQEIAAWIEETKSLLQQQHLTYPVMVLDRALKHFVGNGAHLPYDCLSALRELMETAQHFWEVDRRLRLNEPISSSVATTVAQFIQLLRRGTISANPRPVSSFGKKKGTVTLATIFQYRSLRSFHRWQFWLDASSHLWDKGGAATLYGAPLFLREWSGRAWMPENELESDRERLGRILRDLLGRVGERVYLCHSDLGVNGTEQMGPLSVWVRASREYVAESKAIKDDRLRREVYRNLSQ</sequence>
<dbReference type="EMBL" id="MRCB01000045">
    <property type="protein sequence ID" value="OKH18839.1"/>
    <property type="molecule type" value="Genomic_DNA"/>
</dbReference>
<proteinExistence type="predicted"/>